<protein>
    <submittedName>
        <fullName evidence="3">Ribulose-phosphate 3-epimerase</fullName>
        <ecNumber evidence="3">5.1.3.1</ecNumber>
    </submittedName>
</protein>
<sequence length="225" mass="24550">MKVIQLYAAILAADLIHLESEVRLAEEAGITGLHVDVADGHFVPFFGCGVELVSALRRVTSLPLAVHFLIQQPDRYARSFIEVGADLVISHLEAHHRPEKTLELVRGMGCRSGLALSPLTLFSKVVPFLPYLDQLLILTSHPGLYADCFVSETVEKIRQARDYRQNHNLRFEIAVEGAITEENLGLVARAGADVCVLGKSFFQSSDPVAVARRLVLQGAEALAAG</sequence>
<dbReference type="InterPro" id="IPR011060">
    <property type="entry name" value="RibuloseP-bd_barrel"/>
</dbReference>
<name>A0A8J2BQY2_9BACT</name>
<evidence type="ECO:0000313" key="4">
    <source>
        <dbReference type="Proteomes" id="UP000663859"/>
    </source>
</evidence>
<dbReference type="Pfam" id="PF00834">
    <property type="entry name" value="Ribul_P_3_epim"/>
    <property type="match status" value="1"/>
</dbReference>
<accession>A0A8J2BQY2</accession>
<dbReference type="InterPro" id="IPR000056">
    <property type="entry name" value="Ribul_P_3_epim-like"/>
</dbReference>
<dbReference type="GO" id="GO:0004750">
    <property type="term" value="F:D-ribulose-phosphate 3-epimerase activity"/>
    <property type="evidence" value="ECO:0007669"/>
    <property type="project" value="UniProtKB-EC"/>
</dbReference>
<dbReference type="CDD" id="cd00429">
    <property type="entry name" value="RPE"/>
    <property type="match status" value="1"/>
</dbReference>
<comment type="caution">
    <text evidence="3">The sequence shown here is derived from an EMBL/GenBank/DDBJ whole genome shotgun (WGS) entry which is preliminary data.</text>
</comment>
<dbReference type="SUPFAM" id="SSF51366">
    <property type="entry name" value="Ribulose-phoshate binding barrel"/>
    <property type="match status" value="1"/>
</dbReference>
<evidence type="ECO:0000256" key="2">
    <source>
        <dbReference type="ARBA" id="ARBA00023235"/>
    </source>
</evidence>
<dbReference type="AlphaFoldDB" id="A0A8J2BQY2"/>
<dbReference type="EC" id="5.1.3.1" evidence="3"/>
<dbReference type="PANTHER" id="PTHR11749">
    <property type="entry name" value="RIBULOSE-5-PHOSPHATE-3-EPIMERASE"/>
    <property type="match status" value="1"/>
</dbReference>
<dbReference type="GO" id="GO:0005975">
    <property type="term" value="P:carbohydrate metabolic process"/>
    <property type="evidence" value="ECO:0007669"/>
    <property type="project" value="InterPro"/>
</dbReference>
<keyword evidence="1" id="KW-0479">Metal-binding</keyword>
<dbReference type="GO" id="GO:0046872">
    <property type="term" value="F:metal ion binding"/>
    <property type="evidence" value="ECO:0007669"/>
    <property type="project" value="UniProtKB-KW"/>
</dbReference>
<dbReference type="Gene3D" id="3.20.20.70">
    <property type="entry name" value="Aldolase class I"/>
    <property type="match status" value="1"/>
</dbReference>
<dbReference type="Proteomes" id="UP000663859">
    <property type="component" value="Unassembled WGS sequence"/>
</dbReference>
<keyword evidence="4" id="KW-1185">Reference proteome</keyword>
<dbReference type="RefSeq" id="WP_174581765.1">
    <property type="nucleotide sequence ID" value="NZ_CAJNOB010000001.1"/>
</dbReference>
<proteinExistence type="predicted"/>
<organism evidence="3 4">
    <name type="scientific">Candidatus Methylacidithermus pantelleriae</name>
    <dbReference type="NCBI Taxonomy" id="2744239"/>
    <lineage>
        <taxon>Bacteria</taxon>
        <taxon>Pseudomonadati</taxon>
        <taxon>Verrucomicrobiota</taxon>
        <taxon>Methylacidiphilae</taxon>
        <taxon>Methylacidiphilales</taxon>
        <taxon>Methylacidiphilaceae</taxon>
        <taxon>Candidatus Methylacidithermus</taxon>
    </lineage>
</organism>
<dbReference type="InterPro" id="IPR013785">
    <property type="entry name" value="Aldolase_TIM"/>
</dbReference>
<dbReference type="EMBL" id="CAJNOB010000001">
    <property type="protein sequence ID" value="CAF0689723.1"/>
    <property type="molecule type" value="Genomic_DNA"/>
</dbReference>
<reference evidence="3" key="1">
    <citation type="submission" date="2021-02" db="EMBL/GenBank/DDBJ databases">
        <authorList>
            <person name="Cremers G."/>
            <person name="Picone N."/>
        </authorList>
    </citation>
    <scope>NUCLEOTIDE SEQUENCE</scope>
    <source>
        <strain evidence="3">PQ17</strain>
    </source>
</reference>
<keyword evidence="2 3" id="KW-0413">Isomerase</keyword>
<gene>
    <name evidence="3" type="primary">rpe1</name>
    <name evidence="3" type="ORF">MPNT_10335</name>
</gene>
<evidence type="ECO:0000256" key="1">
    <source>
        <dbReference type="ARBA" id="ARBA00022723"/>
    </source>
</evidence>
<evidence type="ECO:0000313" key="3">
    <source>
        <dbReference type="EMBL" id="CAF0689723.1"/>
    </source>
</evidence>